<evidence type="ECO:0000313" key="3">
    <source>
        <dbReference type="EMBL" id="TLQ41694.1"/>
    </source>
</evidence>
<dbReference type="NCBIfam" id="NF001095">
    <property type="entry name" value="PRK00124.1"/>
    <property type="match status" value="1"/>
</dbReference>
<evidence type="ECO:0000256" key="1">
    <source>
        <dbReference type="ARBA" id="ARBA00008522"/>
    </source>
</evidence>
<comment type="caution">
    <text evidence="3">The sequence shown here is derived from an EMBL/GenBank/DDBJ whole genome shotgun (WGS) entry which is preliminary data.</text>
</comment>
<gene>
    <name evidence="3" type="ORF">FEZ33_04945</name>
</gene>
<evidence type="ECO:0000256" key="2">
    <source>
        <dbReference type="HAMAP-Rule" id="MF_00489"/>
    </source>
</evidence>
<sequence length="147" mass="16903">MKILIDADASPIKNEVIQLAEKFHLEVVIVSSISHYTFDTYPDFVKVIYVETGTDRADFKIVQLAQPGDIIVTQDYGLASLLLPKKCRVIHHKAYEYTQENIDLLLHRRHFSAMERQSGIRTKGPKAFTDADRKKFSQFLLHILQNS</sequence>
<dbReference type="AlphaFoldDB" id="A0A5R9DWN0"/>
<proteinExistence type="inferred from homology"/>
<dbReference type="RefSeq" id="WP_138404292.1">
    <property type="nucleotide sequence ID" value="NZ_VBSP01000012.1"/>
</dbReference>
<dbReference type="PANTHER" id="PTHR35146:SF1">
    <property type="entry name" value="UPF0178 PROTEIN YAII"/>
    <property type="match status" value="1"/>
</dbReference>
<protein>
    <recommendedName>
        <fullName evidence="2">UPF0178 protein FEZ33_04945</fullName>
    </recommendedName>
</protein>
<dbReference type="HAMAP" id="MF_00489">
    <property type="entry name" value="UPF0178"/>
    <property type="match status" value="1"/>
</dbReference>
<reference evidence="3 4" key="1">
    <citation type="submission" date="2019-05" db="EMBL/GenBank/DDBJ databases">
        <title>The metagenome of a microbial culture collection derived from dairy environment covers the genomic content of the human microbiome.</title>
        <authorList>
            <person name="Roder T."/>
            <person name="Wuthrich D."/>
            <person name="Sattari Z."/>
            <person name="Von Ah U."/>
            <person name="Bar C."/>
            <person name="Ronchi F."/>
            <person name="Macpherson A.J."/>
            <person name="Ganal-Vonarburg S.C."/>
            <person name="Bruggmann R."/>
            <person name="Vergeres G."/>
        </authorList>
    </citation>
    <scope>NUCLEOTIDE SEQUENCE [LARGE SCALE GENOMIC DNA]</scope>
    <source>
        <strain evidence="3 4">FAM 24227</strain>
    </source>
</reference>
<evidence type="ECO:0000313" key="4">
    <source>
        <dbReference type="Proteomes" id="UP000306420"/>
    </source>
</evidence>
<dbReference type="Pfam" id="PF02639">
    <property type="entry name" value="DUF188"/>
    <property type="match status" value="1"/>
</dbReference>
<dbReference type="PANTHER" id="PTHR35146">
    <property type="entry name" value="UPF0178 PROTEIN YAII"/>
    <property type="match status" value="1"/>
</dbReference>
<organism evidence="3 4">
    <name type="scientific">Ruoffia tabacinasalis</name>
    <dbReference type="NCBI Taxonomy" id="87458"/>
    <lineage>
        <taxon>Bacteria</taxon>
        <taxon>Bacillati</taxon>
        <taxon>Bacillota</taxon>
        <taxon>Bacilli</taxon>
        <taxon>Lactobacillales</taxon>
        <taxon>Aerococcaceae</taxon>
        <taxon>Ruoffia</taxon>
    </lineage>
</organism>
<dbReference type="InterPro" id="IPR003791">
    <property type="entry name" value="UPF0178"/>
</dbReference>
<dbReference type="EMBL" id="VBSP01000012">
    <property type="protein sequence ID" value="TLQ41694.1"/>
    <property type="molecule type" value="Genomic_DNA"/>
</dbReference>
<dbReference type="OrthoDB" id="9798918at2"/>
<name>A0A5R9DWN0_9LACT</name>
<accession>A0A5R9DWN0</accession>
<comment type="similarity">
    <text evidence="1 2">Belongs to the UPF0178 family.</text>
</comment>
<dbReference type="Proteomes" id="UP000306420">
    <property type="component" value="Unassembled WGS sequence"/>
</dbReference>